<gene>
    <name evidence="2" type="ORF">Tci_837959</name>
</gene>
<protein>
    <recommendedName>
        <fullName evidence="3">Bifunctional inhibitor/plant lipid transfer protein/seed storage helical domain-containing protein</fullName>
    </recommendedName>
</protein>
<feature type="chain" id="PRO_5025418188" description="Bifunctional inhibitor/plant lipid transfer protein/seed storage helical domain-containing protein" evidence="1">
    <location>
        <begin position="23"/>
        <end position="73"/>
    </location>
</feature>
<dbReference type="AlphaFoldDB" id="A0A699QMP4"/>
<evidence type="ECO:0000313" key="2">
    <source>
        <dbReference type="EMBL" id="GFC65989.1"/>
    </source>
</evidence>
<evidence type="ECO:0000256" key="1">
    <source>
        <dbReference type="SAM" id="SignalP"/>
    </source>
</evidence>
<dbReference type="EMBL" id="BKCJ011009083">
    <property type="protein sequence ID" value="GFC65989.1"/>
    <property type="molecule type" value="Genomic_DNA"/>
</dbReference>
<reference evidence="2" key="1">
    <citation type="journal article" date="2019" name="Sci. Rep.">
        <title>Draft genome of Tanacetum cinerariifolium, the natural source of mosquito coil.</title>
        <authorList>
            <person name="Yamashiro T."/>
            <person name="Shiraishi A."/>
            <person name="Satake H."/>
            <person name="Nakayama K."/>
        </authorList>
    </citation>
    <scope>NUCLEOTIDE SEQUENCE</scope>
</reference>
<organism evidence="2">
    <name type="scientific">Tanacetum cinerariifolium</name>
    <name type="common">Dalmatian daisy</name>
    <name type="synonym">Chrysanthemum cinerariifolium</name>
    <dbReference type="NCBI Taxonomy" id="118510"/>
    <lineage>
        <taxon>Eukaryota</taxon>
        <taxon>Viridiplantae</taxon>
        <taxon>Streptophyta</taxon>
        <taxon>Embryophyta</taxon>
        <taxon>Tracheophyta</taxon>
        <taxon>Spermatophyta</taxon>
        <taxon>Magnoliopsida</taxon>
        <taxon>eudicotyledons</taxon>
        <taxon>Gunneridae</taxon>
        <taxon>Pentapetalae</taxon>
        <taxon>asterids</taxon>
        <taxon>campanulids</taxon>
        <taxon>Asterales</taxon>
        <taxon>Asteraceae</taxon>
        <taxon>Asteroideae</taxon>
        <taxon>Anthemideae</taxon>
        <taxon>Anthemidinae</taxon>
        <taxon>Tanacetum</taxon>
    </lineage>
</organism>
<name>A0A699QMP4_TANCI</name>
<feature type="signal peptide" evidence="1">
    <location>
        <begin position="1"/>
        <end position="22"/>
    </location>
</feature>
<accession>A0A699QMP4</accession>
<proteinExistence type="predicted"/>
<comment type="caution">
    <text evidence="2">The sequence shown here is derived from an EMBL/GenBank/DDBJ whole genome shotgun (WGS) entry which is preliminary data.</text>
</comment>
<sequence length="73" mass="7832">MMRSSKKCCVFVLSVLLVTCMSQVPCIDALNCNYTELLACTDTITSHKPPSSVCCSKDAQRVAGQCGVTLPKC</sequence>
<keyword evidence="1" id="KW-0732">Signal</keyword>
<evidence type="ECO:0008006" key="3">
    <source>
        <dbReference type="Google" id="ProtNLM"/>
    </source>
</evidence>